<dbReference type="InterPro" id="IPR004614">
    <property type="entry name" value="P_AcTrfase"/>
</dbReference>
<comment type="similarity">
    <text evidence="5">In the N-terminal section; belongs to the CobB/CobQ family.</text>
</comment>
<dbReference type="InterPro" id="IPR002505">
    <property type="entry name" value="PTA_PTB"/>
</dbReference>
<dbReference type="Gene3D" id="3.40.1390.20">
    <property type="entry name" value="HprK N-terminal domain-like"/>
    <property type="match status" value="1"/>
</dbReference>
<dbReference type="UniPathway" id="UPA00340">
    <property type="reaction ID" value="UER00459"/>
</dbReference>
<dbReference type="Gene3D" id="3.40.50.10750">
    <property type="entry name" value="Isocitrate/Isopropylmalate dehydrogenase-like"/>
    <property type="match status" value="1"/>
</dbReference>
<evidence type="ECO:0000256" key="1">
    <source>
        <dbReference type="ARBA" id="ARBA00000705"/>
    </source>
</evidence>
<comment type="subcellular location">
    <subcellularLocation>
        <location evidence="2">Cytoplasm</location>
    </subcellularLocation>
</comment>
<evidence type="ECO:0000256" key="9">
    <source>
        <dbReference type="ARBA" id="ARBA00022679"/>
    </source>
</evidence>
<dbReference type="EMBL" id="BJKP01000016">
    <property type="protein sequence ID" value="GEA27487.1"/>
    <property type="molecule type" value="Genomic_DNA"/>
</dbReference>
<keyword evidence="10 15" id="KW-0012">Acyltransferase</keyword>
<dbReference type="SUPFAM" id="SSF75138">
    <property type="entry name" value="HprK N-terminal domain-like"/>
    <property type="match status" value="1"/>
</dbReference>
<dbReference type="GO" id="GO:0008959">
    <property type="term" value="F:phosphate acetyltransferase activity"/>
    <property type="evidence" value="ECO:0007669"/>
    <property type="project" value="UniProtKB-EC"/>
</dbReference>
<evidence type="ECO:0000256" key="2">
    <source>
        <dbReference type="ARBA" id="ARBA00004496"/>
    </source>
</evidence>
<dbReference type="Proteomes" id="UP000376575">
    <property type="component" value="Unassembled WGS sequence"/>
</dbReference>
<evidence type="ECO:0000313" key="16">
    <source>
        <dbReference type="Proteomes" id="UP000376575"/>
    </source>
</evidence>
<dbReference type="NCBIfam" id="NF007233">
    <property type="entry name" value="PRK09653.1"/>
    <property type="match status" value="1"/>
</dbReference>
<comment type="caution">
    <text evidence="15">The sequence shown here is derived from an EMBL/GenBank/DDBJ whole genome shotgun (WGS) entry which is preliminary data.</text>
</comment>
<keyword evidence="8" id="KW-0963">Cytoplasm</keyword>
<dbReference type="AlphaFoldDB" id="A0A5J4F8T6"/>
<dbReference type="GO" id="GO:0006085">
    <property type="term" value="P:acetyl-CoA biosynthetic process"/>
    <property type="evidence" value="ECO:0007669"/>
    <property type="project" value="UniProtKB-UniPathway"/>
</dbReference>
<dbReference type="Gene3D" id="3.40.50.300">
    <property type="entry name" value="P-loop containing nucleotide triphosphate hydrolases"/>
    <property type="match status" value="1"/>
</dbReference>
<dbReference type="InterPro" id="IPR042112">
    <property type="entry name" value="P_AcTrfase_dom2"/>
</dbReference>
<sequence>MIAEFSALDQQVNYCHQPIHQNYLDLAEKSPPQGWGRSIKFHSYYYSSLPMTNSLYISTTATGSGKALVALGIIDLILRKTNKVAFFQPIVLDCSQGHRDEDIDLILNYFKLEQTYEEAFGLCYDEVKELLVQQKFDEIIEKIIKKFKNLENKYDFILCEGSDYLQENSAFEFELNTEIAKNLGHPILILGNAHQRSIEDALSPILISCDTYQDKGCTVIGIIINQAEEEKIEELRKTLTQIFPPQEYALGVIPHNAKLSSPRVAEIAQQLQAKVLYGQQRLDSLASNFLVVAMQMQNALERLKEDSLIITPWDRGDVIIGMLQAHQSANYPQLAGIVLTAGHNLNPSIARLIEGLPDPLPILSVTTDTYTTAERVHNVRTTLTSTDYDKINLSLQLFHSNINLDRLEAQIRTLRIQGITPKMFTYNLVQQAKAQKRHIVLAEGTEPRILQAATVLIEQDIVDLTLLGQPDEIAMVIKKHGITLDLDRLQIINPVASPHFESYVQTLYEARKAKGMNLDMARDYAQDVSYFGTLMVYQGDADGMVSGAVHTTQHTIRPALQIIKTKPDCAIVSSVFFMCLEDRVLVYGDCAVNPDPSAEELAEIALSSAETAQKFGIEPRIALLSYSSGQSGQGEDVEKVRQATKIAREKRPDLKLEGPIQYDAAVDKEVAAQKMPGSEVAGQATVFIFPDLNTGNNTYKAVQRETKALAIGPILQGLKKPVNDLSRGCTVPDIINTVVITAIQSQSF</sequence>
<dbReference type="SUPFAM" id="SSF53659">
    <property type="entry name" value="Isocitrate/Isopropylmalate dehydrogenase-like"/>
    <property type="match status" value="1"/>
</dbReference>
<evidence type="ECO:0000256" key="8">
    <source>
        <dbReference type="ARBA" id="ARBA00022490"/>
    </source>
</evidence>
<proteinExistence type="inferred from homology"/>
<dbReference type="SUPFAM" id="SSF52540">
    <property type="entry name" value="P-loop containing nucleoside triphosphate hydrolases"/>
    <property type="match status" value="1"/>
</dbReference>
<dbReference type="PANTHER" id="PTHR43356:SF3">
    <property type="entry name" value="PHOSPHATE ACETYLTRANSFERASE"/>
    <property type="match status" value="1"/>
</dbReference>
<evidence type="ECO:0000256" key="11">
    <source>
        <dbReference type="ARBA" id="ARBA00031108"/>
    </source>
</evidence>
<comment type="catalytic activity">
    <reaction evidence="1">
        <text>acetyl-CoA + phosphate = acetyl phosphate + CoA</text>
        <dbReference type="Rhea" id="RHEA:19521"/>
        <dbReference type="ChEBI" id="CHEBI:22191"/>
        <dbReference type="ChEBI" id="CHEBI:43474"/>
        <dbReference type="ChEBI" id="CHEBI:57287"/>
        <dbReference type="ChEBI" id="CHEBI:57288"/>
        <dbReference type="EC" id="2.3.1.8"/>
    </reaction>
</comment>
<feature type="domain" description="DRTGG" evidence="14">
    <location>
        <begin position="266"/>
        <end position="378"/>
    </location>
</feature>
<organism evidence="15 16">
    <name type="scientific">Microcystis aeruginosa NIES-4325</name>
    <dbReference type="NCBI Taxonomy" id="2569534"/>
    <lineage>
        <taxon>Bacteria</taxon>
        <taxon>Bacillati</taxon>
        <taxon>Cyanobacteriota</taxon>
        <taxon>Cyanophyceae</taxon>
        <taxon>Oscillatoriophycideae</taxon>
        <taxon>Chroococcales</taxon>
        <taxon>Microcystaceae</taxon>
        <taxon>Microcystis</taxon>
    </lineage>
</organism>
<dbReference type="InterPro" id="IPR010766">
    <property type="entry name" value="DRTGG"/>
</dbReference>
<keyword evidence="9 15" id="KW-0808">Transferase</keyword>
<dbReference type="InterPro" id="IPR027417">
    <property type="entry name" value="P-loop_NTPase"/>
</dbReference>
<gene>
    <name evidence="15" type="primary">pta_2</name>
    <name evidence="15" type="ORF">MiAbW_02052</name>
</gene>
<dbReference type="EC" id="2.3.1.8" evidence="6"/>
<dbReference type="CDD" id="cd03109">
    <property type="entry name" value="DTBS"/>
    <property type="match status" value="1"/>
</dbReference>
<feature type="domain" description="Phosphate acetyl/butaryl transferase" evidence="13">
    <location>
        <begin position="423"/>
        <end position="742"/>
    </location>
</feature>
<dbReference type="Gene3D" id="3.40.50.10950">
    <property type="match status" value="1"/>
</dbReference>
<dbReference type="PANTHER" id="PTHR43356">
    <property type="entry name" value="PHOSPHATE ACETYLTRANSFERASE"/>
    <property type="match status" value="1"/>
</dbReference>
<dbReference type="InterPro" id="IPR050500">
    <property type="entry name" value="Phos_Acetyltrans/Butyryltrans"/>
</dbReference>
<evidence type="ECO:0000256" key="4">
    <source>
        <dbReference type="ARBA" id="ARBA00008756"/>
    </source>
</evidence>
<evidence type="ECO:0000256" key="10">
    <source>
        <dbReference type="ARBA" id="ARBA00023315"/>
    </source>
</evidence>
<evidence type="ECO:0000259" key="13">
    <source>
        <dbReference type="Pfam" id="PF01515"/>
    </source>
</evidence>
<dbReference type="InterPro" id="IPR028979">
    <property type="entry name" value="Ser_kin/Pase_Hpr-like_N_sf"/>
</dbReference>
<dbReference type="PIRSF" id="PIRSF006107">
    <property type="entry name" value="PhpActrans_proteobac"/>
    <property type="match status" value="1"/>
</dbReference>
<dbReference type="InterPro" id="IPR042113">
    <property type="entry name" value="P_AcTrfase_dom1"/>
</dbReference>
<evidence type="ECO:0000256" key="7">
    <source>
        <dbReference type="ARBA" id="ARBA00021528"/>
    </source>
</evidence>
<comment type="similarity">
    <text evidence="4">In the C-terminal section; belongs to the phosphate acetyltransferase and butyryltransferase family.</text>
</comment>
<dbReference type="Pfam" id="PF13500">
    <property type="entry name" value="AAA_26"/>
    <property type="match status" value="1"/>
</dbReference>
<comment type="pathway">
    <text evidence="3">Metabolic intermediate biosynthesis; acetyl-CoA biosynthesis; acetyl-CoA from acetate: step 2/2.</text>
</comment>
<comment type="function">
    <text evidence="12">Involved in acetate metabolism.</text>
</comment>
<evidence type="ECO:0000256" key="12">
    <source>
        <dbReference type="ARBA" id="ARBA00049955"/>
    </source>
</evidence>
<evidence type="ECO:0000313" key="15">
    <source>
        <dbReference type="EMBL" id="GEA27487.1"/>
    </source>
</evidence>
<name>A0A5J4F8T6_MICAE</name>
<evidence type="ECO:0000256" key="6">
    <source>
        <dbReference type="ARBA" id="ARBA00012707"/>
    </source>
</evidence>
<protein>
    <recommendedName>
        <fullName evidence="7">Phosphate acetyltransferase</fullName>
        <ecNumber evidence="6">2.3.1.8</ecNumber>
    </recommendedName>
    <alternativeName>
        <fullName evidence="11">Phosphotransacetylase</fullName>
    </alternativeName>
</protein>
<dbReference type="Pfam" id="PF01515">
    <property type="entry name" value="PTA_PTB"/>
    <property type="match status" value="1"/>
</dbReference>
<dbReference type="NCBIfam" id="NF004167">
    <property type="entry name" value="PRK05632.1"/>
    <property type="match status" value="1"/>
</dbReference>
<dbReference type="InterPro" id="IPR016475">
    <property type="entry name" value="P-Actrans_bac"/>
</dbReference>
<dbReference type="NCBIfam" id="TIGR00651">
    <property type="entry name" value="pta"/>
    <property type="match status" value="1"/>
</dbReference>
<dbReference type="FunFam" id="3.40.50.10750:FF:000001">
    <property type="entry name" value="Phosphate acetyltransferase"/>
    <property type="match status" value="1"/>
</dbReference>
<evidence type="ECO:0000256" key="3">
    <source>
        <dbReference type="ARBA" id="ARBA00004989"/>
    </source>
</evidence>
<dbReference type="GO" id="GO:0005737">
    <property type="term" value="C:cytoplasm"/>
    <property type="evidence" value="ECO:0007669"/>
    <property type="project" value="UniProtKB-SubCell"/>
</dbReference>
<evidence type="ECO:0000259" key="14">
    <source>
        <dbReference type="Pfam" id="PF07085"/>
    </source>
</evidence>
<dbReference type="Pfam" id="PF07085">
    <property type="entry name" value="DRTGG"/>
    <property type="match status" value="1"/>
</dbReference>
<evidence type="ECO:0000256" key="5">
    <source>
        <dbReference type="ARBA" id="ARBA00009786"/>
    </source>
</evidence>
<reference evidence="15 16" key="1">
    <citation type="journal article" date="2019" name="FEMS Microbiol. Lett.">
        <title>A novel salt-tolerant genotype illuminates the sucrose gene evolution in freshwater bloom-forming cyanobacterium Microcystis aeruginosa.</title>
        <authorList>
            <person name="Tanabe Y."/>
            <person name="Yamaguchi H."/>
            <person name="Sano T."/>
            <person name="Kawachi M."/>
        </authorList>
    </citation>
    <scope>NUCLEOTIDE SEQUENCE [LARGE SCALE GENOMIC DNA]</scope>
    <source>
        <strain evidence="15 16">NIES-4325</strain>
    </source>
</reference>
<accession>A0A5J4F8T6</accession>